<dbReference type="GO" id="GO:0046872">
    <property type="term" value="F:metal ion binding"/>
    <property type="evidence" value="ECO:0007669"/>
    <property type="project" value="UniProtKB-KW"/>
</dbReference>
<dbReference type="PANTHER" id="PTHR33938">
    <property type="entry name" value="FERULOYL ESTERASE B-RELATED"/>
    <property type="match status" value="1"/>
</dbReference>
<evidence type="ECO:0000256" key="6">
    <source>
        <dbReference type="ARBA" id="ARBA00022837"/>
    </source>
</evidence>
<keyword evidence="7" id="KW-1015">Disulfide bond</keyword>
<dbReference type="PANTHER" id="PTHR33938:SF15">
    <property type="entry name" value="FERULOYL ESTERASE B-RELATED"/>
    <property type="match status" value="1"/>
</dbReference>
<dbReference type="InterPro" id="IPR011118">
    <property type="entry name" value="Tannase/feruloyl_esterase"/>
</dbReference>
<dbReference type="GO" id="GO:0030600">
    <property type="term" value="F:feruloyl esterase activity"/>
    <property type="evidence" value="ECO:0007669"/>
    <property type="project" value="UniProtKB-EC"/>
</dbReference>
<dbReference type="Gene3D" id="3.40.50.1820">
    <property type="entry name" value="alpha/beta hydrolase"/>
    <property type="match status" value="2"/>
</dbReference>
<evidence type="ECO:0000256" key="1">
    <source>
        <dbReference type="ARBA" id="ARBA00006249"/>
    </source>
</evidence>
<proteinExistence type="inferred from homology"/>
<keyword evidence="3" id="KW-0479">Metal-binding</keyword>
<evidence type="ECO:0000256" key="7">
    <source>
        <dbReference type="ARBA" id="ARBA00023157"/>
    </source>
</evidence>
<keyword evidence="5 8" id="KW-0378">Hydrolase</keyword>
<comment type="similarity">
    <text evidence="1">Belongs to the tannase family.</text>
</comment>
<evidence type="ECO:0000256" key="5">
    <source>
        <dbReference type="ARBA" id="ARBA00022801"/>
    </source>
</evidence>
<dbReference type="EC" id="3.1.1.73" evidence="8"/>
<dbReference type="SUPFAM" id="SSF53474">
    <property type="entry name" value="alpha/beta-Hydrolases"/>
    <property type="match status" value="1"/>
</dbReference>
<evidence type="ECO:0000256" key="2">
    <source>
        <dbReference type="ARBA" id="ARBA00022487"/>
    </source>
</evidence>
<keyword evidence="6" id="KW-0106">Calcium</keyword>
<protein>
    <submittedName>
        <fullName evidence="8">Feruloyl esterase</fullName>
        <ecNumber evidence="8">3.1.1.73</ecNumber>
    </submittedName>
</protein>
<dbReference type="Proteomes" id="UP000552700">
    <property type="component" value="Unassembled WGS sequence"/>
</dbReference>
<keyword evidence="4" id="KW-0732">Signal</keyword>
<evidence type="ECO:0000313" key="8">
    <source>
        <dbReference type="EMBL" id="MBB6125314.1"/>
    </source>
</evidence>
<dbReference type="EMBL" id="JACIJP010000006">
    <property type="protein sequence ID" value="MBB6125314.1"/>
    <property type="molecule type" value="Genomic_DNA"/>
</dbReference>
<dbReference type="Pfam" id="PF07519">
    <property type="entry name" value="Tannase"/>
    <property type="match status" value="1"/>
</dbReference>
<evidence type="ECO:0000256" key="4">
    <source>
        <dbReference type="ARBA" id="ARBA00022729"/>
    </source>
</evidence>
<keyword evidence="9" id="KW-1185">Reference proteome</keyword>
<keyword evidence="2" id="KW-0719">Serine esterase</keyword>
<accession>A0A841J3F2</accession>
<dbReference type="InterPro" id="IPR029058">
    <property type="entry name" value="AB_hydrolase_fold"/>
</dbReference>
<evidence type="ECO:0000256" key="3">
    <source>
        <dbReference type="ARBA" id="ARBA00022723"/>
    </source>
</evidence>
<reference evidence="8 9" key="1">
    <citation type="submission" date="2020-08" db="EMBL/GenBank/DDBJ databases">
        <title>Genomic Encyclopedia of Type Strains, Phase IV (KMG-IV): sequencing the most valuable type-strain genomes for metagenomic binning, comparative biology and taxonomic classification.</title>
        <authorList>
            <person name="Goeker M."/>
        </authorList>
    </citation>
    <scope>NUCLEOTIDE SEQUENCE [LARGE SCALE GENOMIC DNA]</scope>
    <source>
        <strain evidence="8 9">DSM 102255</strain>
    </source>
</reference>
<comment type="caution">
    <text evidence="8">The sequence shown here is derived from an EMBL/GenBank/DDBJ whole genome shotgun (WGS) entry which is preliminary data.</text>
</comment>
<organism evidence="8 9">
    <name type="scientific">Sphingobium subterraneum</name>
    <dbReference type="NCBI Taxonomy" id="627688"/>
    <lineage>
        <taxon>Bacteria</taxon>
        <taxon>Pseudomonadati</taxon>
        <taxon>Pseudomonadota</taxon>
        <taxon>Alphaproteobacteria</taxon>
        <taxon>Sphingomonadales</taxon>
        <taxon>Sphingomonadaceae</taxon>
        <taxon>Sphingobium</taxon>
    </lineage>
</organism>
<evidence type="ECO:0000313" key="9">
    <source>
        <dbReference type="Proteomes" id="UP000552700"/>
    </source>
</evidence>
<name>A0A841J3F2_9SPHN</name>
<dbReference type="AlphaFoldDB" id="A0A841J3F2"/>
<sequence>MSVPADRIGLPTSGAKVVGTAVVDADGPGSATSKYCLVNARIMPVDPQAPNIEVKLALPWVWNGKAAMMGGAGYGGTIYEVAGNLLNAAPGSLSPLARGYAVFADDSGHQSSYPGAAADGAFLVNDEARHNWMGDSIKKTRDVAVAVMQAAYGRKPLRSYFLGSSTGGRQALQAAGRWPADWDGVVSLYPARNVTTSLLGMLAATQALSGPGHFLTPEKRGVLRRAALAACDSLDGAKDGIISNVKGCSTRFDPATATLNGIPVRCPDGQDTGDTCLSNAQIATLKSIDAPLRFQFSLASGSTGFPGFNILLSDSGVPDGSPLQPMMSAMSVGAEQPATPLSPSMAMMAHMSASYIRYAVTNSPGYDPLTFDVVHGGGYALRLSELSVADSSDNDLAPFAAKGGKVLMLHGTEDLLVSSRGTAAYYDALVKTMGATKLSSFLRYYQVPGFGHSISPTFNLGWDQLSALENWVEKGIDPAGNQIGVDTIGVPGRTRPLCIYPGWPRYTGKGDINNASSFRCVTR</sequence>
<gene>
    <name evidence="8" type="ORF">FHS92_003075</name>
</gene>